<dbReference type="CDD" id="cd00154">
    <property type="entry name" value="Rab"/>
    <property type="match status" value="1"/>
</dbReference>
<dbReference type="SMART" id="SM00175">
    <property type="entry name" value="RAB"/>
    <property type="match status" value="1"/>
</dbReference>
<evidence type="ECO:0000313" key="2">
    <source>
        <dbReference type="EMBL" id="CAD8109696.1"/>
    </source>
</evidence>
<dbReference type="GO" id="GO:0003924">
    <property type="term" value="F:GTPase activity"/>
    <property type="evidence" value="ECO:0007669"/>
    <property type="project" value="InterPro"/>
</dbReference>
<organism evidence="2 3">
    <name type="scientific">Paramecium primaurelia</name>
    <dbReference type="NCBI Taxonomy" id="5886"/>
    <lineage>
        <taxon>Eukaryota</taxon>
        <taxon>Sar</taxon>
        <taxon>Alveolata</taxon>
        <taxon>Ciliophora</taxon>
        <taxon>Intramacronucleata</taxon>
        <taxon>Oligohymenophorea</taxon>
        <taxon>Peniculida</taxon>
        <taxon>Parameciidae</taxon>
        <taxon>Paramecium</taxon>
    </lineage>
</organism>
<dbReference type="PANTHER" id="PTHR47978">
    <property type="match status" value="1"/>
</dbReference>
<dbReference type="InterPro" id="IPR001806">
    <property type="entry name" value="Small_GTPase"/>
</dbReference>
<evidence type="ECO:0000256" key="1">
    <source>
        <dbReference type="ARBA" id="ARBA00022741"/>
    </source>
</evidence>
<dbReference type="PROSITE" id="PS51420">
    <property type="entry name" value="RHO"/>
    <property type="match status" value="1"/>
</dbReference>
<reference evidence="2" key="1">
    <citation type="submission" date="2021-01" db="EMBL/GenBank/DDBJ databases">
        <authorList>
            <consortium name="Genoscope - CEA"/>
            <person name="William W."/>
        </authorList>
    </citation>
    <scope>NUCLEOTIDE SEQUENCE</scope>
</reference>
<proteinExistence type="predicted"/>
<dbReference type="FunFam" id="3.40.50.300:FF:001329">
    <property type="entry name" value="Small GTP-binding protein, putative"/>
    <property type="match status" value="1"/>
</dbReference>
<keyword evidence="1" id="KW-0547">Nucleotide-binding</keyword>
<evidence type="ECO:0000313" key="3">
    <source>
        <dbReference type="Proteomes" id="UP000688137"/>
    </source>
</evidence>
<accession>A0A8S1Q221</accession>
<dbReference type="InterPro" id="IPR005225">
    <property type="entry name" value="Small_GTP-bd"/>
</dbReference>
<gene>
    <name evidence="2" type="ORF">PPRIM_AZ9-3.1.T1410117</name>
</gene>
<dbReference type="SMART" id="SM00174">
    <property type="entry name" value="RHO"/>
    <property type="match status" value="1"/>
</dbReference>
<dbReference type="SMART" id="SM00176">
    <property type="entry name" value="RAN"/>
    <property type="match status" value="1"/>
</dbReference>
<dbReference type="Proteomes" id="UP000688137">
    <property type="component" value="Unassembled WGS sequence"/>
</dbReference>
<dbReference type="GO" id="GO:0005525">
    <property type="term" value="F:GTP binding"/>
    <property type="evidence" value="ECO:0007669"/>
    <property type="project" value="InterPro"/>
</dbReference>
<dbReference type="PROSITE" id="PS51419">
    <property type="entry name" value="RAB"/>
    <property type="match status" value="1"/>
</dbReference>
<dbReference type="AlphaFoldDB" id="A0A8S1Q221"/>
<dbReference type="NCBIfam" id="TIGR00231">
    <property type="entry name" value="small_GTP"/>
    <property type="match status" value="1"/>
</dbReference>
<dbReference type="OMA" id="HTEMEPT"/>
<dbReference type="EMBL" id="CAJJDM010000145">
    <property type="protein sequence ID" value="CAD8109696.1"/>
    <property type="molecule type" value="Genomic_DNA"/>
</dbReference>
<protein>
    <submittedName>
        <fullName evidence="2">Uncharacterized protein</fullName>
    </submittedName>
</protein>
<keyword evidence="3" id="KW-1185">Reference proteome</keyword>
<comment type="caution">
    <text evidence="2">The sequence shown here is derived from an EMBL/GenBank/DDBJ whole genome shotgun (WGS) entry which is preliminary data.</text>
</comment>
<dbReference type="PROSITE" id="PS51421">
    <property type="entry name" value="RAS"/>
    <property type="match status" value="1"/>
</dbReference>
<sequence length="246" mass="28230">MNQNKLPMFKFTVVGYVNVGKTSFIQQYSESKFQDQKDLTIGLQLITKIVVVDKTKVKLQIWDTVSSSLIIQAGQEKYGDLLKLNYREAAAVFVLYDVTQKISFEKLHEKIKELEEHAPENIIKILVGNKSDEPDEKRQVSQQEAKKFSTDYGFDHYFETSAKSGENVEQVFVEAVRSVIVRMYMNQSFKSSIITIDNNIGDSRFGSGTPINNPPQIQERIRLKSIPQQQYAIPQQQQEKNYKGCC</sequence>
<name>A0A8S1Q221_PARPR</name>
<dbReference type="SMART" id="SM00173">
    <property type="entry name" value="RAS"/>
    <property type="match status" value="1"/>
</dbReference>
<dbReference type="Pfam" id="PF00071">
    <property type="entry name" value="Ras"/>
    <property type="match status" value="1"/>
</dbReference>